<sequence length="233" mass="25399">MKYRNLCLAVLLSAAMIFGTAGCSNAQDTDAKTQTESKESQKDTEQDKKDTSDQKAEKETEKEDTQADKKDNAESKDETAEKDTEKNAETGNAGTENSEEESAPVQSGQAFIYVPDDNAEGWDIKQVEIAQVTADALIGQLVGAGVLTDSITVQNFEETEEEGQYVLKLDLSSNFKDSVRSMGTAGEILTIGAVVNSFLDTYQAEAIQITVDGSTLETGHEIYEGYMTHMDYQ</sequence>
<feature type="compositionally biased region" description="Basic and acidic residues" evidence="1">
    <location>
        <begin position="29"/>
        <end position="88"/>
    </location>
</feature>
<dbReference type="Proteomes" id="UP000289794">
    <property type="component" value="Chromosome"/>
</dbReference>
<dbReference type="AlphaFoldDB" id="A0A4V0Z846"/>
<dbReference type="KEGG" id="bpro:PMF13cell1_04599"/>
<organism evidence="4 5">
    <name type="scientific">Blautia producta</name>
    <dbReference type="NCBI Taxonomy" id="33035"/>
    <lineage>
        <taxon>Bacteria</taxon>
        <taxon>Bacillati</taxon>
        <taxon>Bacillota</taxon>
        <taxon>Clostridia</taxon>
        <taxon>Lachnospirales</taxon>
        <taxon>Lachnospiraceae</taxon>
        <taxon>Blautia</taxon>
    </lineage>
</organism>
<keyword evidence="2" id="KW-0732">Signal</keyword>
<evidence type="ECO:0000313" key="4">
    <source>
        <dbReference type="EMBL" id="QBE99028.1"/>
    </source>
</evidence>
<evidence type="ECO:0000256" key="2">
    <source>
        <dbReference type="SAM" id="SignalP"/>
    </source>
</evidence>
<gene>
    <name evidence="4" type="ORF">PMF13cell1_04599</name>
</gene>
<reference evidence="4 5" key="1">
    <citation type="submission" date="2019-01" db="EMBL/GenBank/DDBJ databases">
        <title>PMF-metabolizing Aryl O-demethylase.</title>
        <authorList>
            <person name="Kim M."/>
        </authorList>
    </citation>
    <scope>NUCLEOTIDE SEQUENCE [LARGE SCALE GENOMIC DNA]</scope>
    <source>
        <strain evidence="4 5">PMF1</strain>
    </source>
</reference>
<feature type="signal peptide" evidence="2">
    <location>
        <begin position="1"/>
        <end position="26"/>
    </location>
</feature>
<evidence type="ECO:0000259" key="3">
    <source>
        <dbReference type="SMART" id="SM00909"/>
    </source>
</evidence>
<dbReference type="PROSITE" id="PS51257">
    <property type="entry name" value="PROKAR_LIPOPROTEIN"/>
    <property type="match status" value="1"/>
</dbReference>
<dbReference type="SMART" id="SM00909">
    <property type="entry name" value="Germane"/>
    <property type="match status" value="1"/>
</dbReference>
<dbReference type="EMBL" id="CP035945">
    <property type="protein sequence ID" value="QBE99028.1"/>
    <property type="molecule type" value="Genomic_DNA"/>
</dbReference>
<feature type="domain" description="GerMN" evidence="3">
    <location>
        <begin position="134"/>
        <end position="220"/>
    </location>
</feature>
<feature type="region of interest" description="Disordered" evidence="1">
    <location>
        <begin position="24"/>
        <end position="107"/>
    </location>
</feature>
<proteinExistence type="predicted"/>
<accession>A0A4V0Z846</accession>
<feature type="chain" id="PRO_5021014291" description="GerMN domain-containing protein" evidence="2">
    <location>
        <begin position="27"/>
        <end position="233"/>
    </location>
</feature>
<name>A0A4V0Z846_9FIRM</name>
<protein>
    <recommendedName>
        <fullName evidence="3">GerMN domain-containing protein</fullName>
    </recommendedName>
</protein>
<evidence type="ECO:0000256" key="1">
    <source>
        <dbReference type="SAM" id="MobiDB-lite"/>
    </source>
</evidence>
<evidence type="ECO:0000313" key="5">
    <source>
        <dbReference type="Proteomes" id="UP000289794"/>
    </source>
</evidence>
<dbReference type="InterPro" id="IPR019606">
    <property type="entry name" value="GerMN"/>
</dbReference>
<dbReference type="RefSeq" id="WP_130182246.1">
    <property type="nucleotide sequence ID" value="NZ_CP035945.1"/>
</dbReference>